<reference evidence="3" key="1">
    <citation type="submission" date="2016-10" db="EMBL/GenBank/DDBJ databases">
        <authorList>
            <person name="Varghese N."/>
            <person name="Submissions S."/>
        </authorList>
    </citation>
    <scope>NUCLEOTIDE SEQUENCE [LARGE SCALE GENOMIC DNA]</scope>
    <source>
        <strain evidence="3">DSM 24204</strain>
    </source>
</reference>
<dbReference type="Proteomes" id="UP001224812">
    <property type="component" value="Unassembled WGS sequence"/>
</dbReference>
<reference evidence="1 4" key="3">
    <citation type="journal article" date="2023" name="Front. Microbiol.">
        <title>Phylogeography and host specificity of Pasteurellaceae pathogenic to sea-farmed fish in the north-east Atlantic.</title>
        <authorList>
            <person name="Gulla S."/>
            <person name="Colquhoun D.J."/>
            <person name="Olsen A.B."/>
            <person name="Spilsberg B."/>
            <person name="Lagesen K."/>
            <person name="Aakesson C.P."/>
            <person name="Strom S."/>
            <person name="Manji F."/>
            <person name="Birkbeck T.H."/>
            <person name="Nilsen H.K."/>
        </authorList>
    </citation>
    <scope>NUCLEOTIDE SEQUENCE [LARGE SCALE GENOMIC DNA]</scope>
    <source>
        <strain evidence="1 4">VIO11850</strain>
    </source>
</reference>
<sequence length="120" mass="14180">MSDMWQNIQALRVAPSWLIEYNVFFDYEPISENMEWFYASCLLSASSQRDKKCFELVYEPEGDPDGQFVIYFFSFDGKNYANTTLLDIKKTKSKKKVTTLIEEFMWGTKKLNTTNNAYFK</sequence>
<reference evidence="2" key="2">
    <citation type="submission" date="2016-10" db="EMBL/GenBank/DDBJ databases">
        <authorList>
            <person name="de Groot N.N."/>
        </authorList>
    </citation>
    <scope>NUCLEOTIDE SEQUENCE [LARGE SCALE GENOMIC DNA]</scope>
    <source>
        <strain evidence="2">DSM 24204</strain>
    </source>
</reference>
<dbReference type="EMBL" id="JASAVS010000002">
    <property type="protein sequence ID" value="MDP8084618.1"/>
    <property type="molecule type" value="Genomic_DNA"/>
</dbReference>
<organism evidence="2 3">
    <name type="scientific">Phocoenobacter skyensis</name>
    <dbReference type="NCBI Taxonomy" id="97481"/>
    <lineage>
        <taxon>Bacteria</taxon>
        <taxon>Pseudomonadati</taxon>
        <taxon>Pseudomonadota</taxon>
        <taxon>Gammaproteobacteria</taxon>
        <taxon>Pasteurellales</taxon>
        <taxon>Pasteurellaceae</taxon>
        <taxon>Phocoenobacter</taxon>
    </lineage>
</organism>
<name>A0A1H7TVY2_9PAST</name>
<evidence type="ECO:0000313" key="3">
    <source>
        <dbReference type="Proteomes" id="UP000198883"/>
    </source>
</evidence>
<gene>
    <name evidence="1" type="ORF">QJT92_01545</name>
    <name evidence="2" type="ORF">SAMN05444853_10131</name>
</gene>
<dbReference type="OrthoDB" id="3532550at2"/>
<keyword evidence="4" id="KW-1185">Reference proteome</keyword>
<protein>
    <submittedName>
        <fullName evidence="2">Uncharacterized protein</fullName>
    </submittedName>
</protein>
<dbReference type="GeneID" id="83544822"/>
<evidence type="ECO:0000313" key="2">
    <source>
        <dbReference type="EMBL" id="SEL88648.1"/>
    </source>
</evidence>
<dbReference type="AlphaFoldDB" id="A0A1H7TVY2"/>
<dbReference type="STRING" id="97481.SAMN05444853_10131"/>
<dbReference type="Proteomes" id="UP000198883">
    <property type="component" value="Unassembled WGS sequence"/>
</dbReference>
<proteinExistence type="predicted"/>
<evidence type="ECO:0000313" key="4">
    <source>
        <dbReference type="Proteomes" id="UP001224812"/>
    </source>
</evidence>
<evidence type="ECO:0000313" key="1">
    <source>
        <dbReference type="EMBL" id="MDP8084618.1"/>
    </source>
</evidence>
<accession>A0A1H7TVY2</accession>
<dbReference type="EMBL" id="FOBN01000001">
    <property type="protein sequence ID" value="SEL88648.1"/>
    <property type="molecule type" value="Genomic_DNA"/>
</dbReference>
<dbReference type="RefSeq" id="WP_090919255.1">
    <property type="nucleotide sequence ID" value="NZ_CP016180.1"/>
</dbReference>